<dbReference type="GO" id="GO:0016787">
    <property type="term" value="F:hydrolase activity"/>
    <property type="evidence" value="ECO:0007669"/>
    <property type="project" value="UniProtKB-KW"/>
</dbReference>
<organism evidence="2 3">
    <name type="scientific">Trichocoleus desertorum GB2-A4</name>
    <dbReference type="NCBI Taxonomy" id="2933944"/>
    <lineage>
        <taxon>Bacteria</taxon>
        <taxon>Bacillati</taxon>
        <taxon>Cyanobacteriota</taxon>
        <taxon>Cyanophyceae</taxon>
        <taxon>Leptolyngbyales</taxon>
        <taxon>Trichocoleusaceae</taxon>
        <taxon>Trichocoleus</taxon>
    </lineage>
</organism>
<name>A0ABV0J3N3_9CYAN</name>
<dbReference type="Gene3D" id="3.40.50.1820">
    <property type="entry name" value="alpha/beta hydrolase"/>
    <property type="match status" value="1"/>
</dbReference>
<evidence type="ECO:0000259" key="1">
    <source>
        <dbReference type="Pfam" id="PF00561"/>
    </source>
</evidence>
<dbReference type="InterPro" id="IPR000073">
    <property type="entry name" value="AB_hydrolase_1"/>
</dbReference>
<evidence type="ECO:0000313" key="2">
    <source>
        <dbReference type="EMBL" id="MEP0816389.1"/>
    </source>
</evidence>
<dbReference type="RefSeq" id="WP_190433723.1">
    <property type="nucleotide sequence ID" value="NZ_JAMPKM010000002.1"/>
</dbReference>
<reference evidence="2 3" key="1">
    <citation type="submission" date="2022-04" db="EMBL/GenBank/DDBJ databases">
        <title>Positive selection, recombination, and allopatry shape intraspecific diversity of widespread and dominant cyanobacteria.</title>
        <authorList>
            <person name="Wei J."/>
            <person name="Shu W."/>
            <person name="Hu C."/>
        </authorList>
    </citation>
    <scope>NUCLEOTIDE SEQUENCE [LARGE SCALE GENOMIC DNA]</scope>
    <source>
        <strain evidence="2 3">GB2-A4</strain>
    </source>
</reference>
<proteinExistence type="predicted"/>
<accession>A0ABV0J3N3</accession>
<comment type="caution">
    <text evidence="2">The sequence shown here is derived from an EMBL/GenBank/DDBJ whole genome shotgun (WGS) entry which is preliminary data.</text>
</comment>
<sequence>MITYSEQISTIAHRAQAREDALPVRDPACRSRFWFHPRPTSKVCLFFHGFTAGPYQFEPMGEAFYQAGYNVLVPLQPGHGIAGDWNRDHPPPLPTDVLIYQNFAVDWLQQAQSLGQQVVVGGLSSGATLGAWLASEYPQQIARALLFAPYLSGTNRLVDFLVEILPVYFEWLNKDEPGHHGYDGFRIPTLRLFLDLGQELLDRVAHRPAAPMFVISSASDRATNPQDHQALAQAARTLQPQTWYHCLDEALDIPHTMMTQAEGNDYQNLLITLAKAFVESNLTWSEVLAIGDRLLHGNTFDGAVAELNLQQRTAAELSVMMALLDLKAIVAAHQAELKP</sequence>
<protein>
    <submittedName>
        <fullName evidence="2">Alpha/beta hydrolase</fullName>
    </submittedName>
</protein>
<dbReference type="EMBL" id="JAMPKM010000002">
    <property type="protein sequence ID" value="MEP0816389.1"/>
    <property type="molecule type" value="Genomic_DNA"/>
</dbReference>
<evidence type="ECO:0000313" key="3">
    <source>
        <dbReference type="Proteomes" id="UP001464891"/>
    </source>
</evidence>
<keyword evidence="2" id="KW-0378">Hydrolase</keyword>
<gene>
    <name evidence="2" type="ORF">NC998_04695</name>
</gene>
<dbReference type="Proteomes" id="UP001464891">
    <property type="component" value="Unassembled WGS sequence"/>
</dbReference>
<dbReference type="Pfam" id="PF00561">
    <property type="entry name" value="Abhydrolase_1"/>
    <property type="match status" value="1"/>
</dbReference>
<feature type="domain" description="AB hydrolase-1" evidence="1">
    <location>
        <begin position="45"/>
        <end position="169"/>
    </location>
</feature>
<keyword evidence="3" id="KW-1185">Reference proteome</keyword>
<dbReference type="InterPro" id="IPR029058">
    <property type="entry name" value="AB_hydrolase_fold"/>
</dbReference>
<dbReference type="SUPFAM" id="SSF53474">
    <property type="entry name" value="alpha/beta-Hydrolases"/>
    <property type="match status" value="1"/>
</dbReference>